<dbReference type="InterPro" id="IPR026262">
    <property type="entry name" value="DinJ"/>
</dbReference>
<organism evidence="3 4">
    <name type="scientific">Dysosmobacter acutus</name>
    <dbReference type="NCBI Taxonomy" id="2841504"/>
    <lineage>
        <taxon>Bacteria</taxon>
        <taxon>Bacillati</taxon>
        <taxon>Bacillota</taxon>
        <taxon>Clostridia</taxon>
        <taxon>Eubacteriales</taxon>
        <taxon>Oscillospiraceae</taxon>
        <taxon>Dysosmobacter</taxon>
    </lineage>
</organism>
<comment type="similarity">
    <text evidence="1">Belongs to the RelB/DinJ antitoxin family.</text>
</comment>
<accession>A0ABS6FEW8</accession>
<evidence type="ECO:0000313" key="4">
    <source>
        <dbReference type="Proteomes" id="UP000787672"/>
    </source>
</evidence>
<dbReference type="Pfam" id="PF04221">
    <property type="entry name" value="RelB"/>
    <property type="match status" value="1"/>
</dbReference>
<name>A0ABS6FEW8_9FIRM</name>
<evidence type="ECO:0000256" key="1">
    <source>
        <dbReference type="ARBA" id="ARBA00010562"/>
    </source>
</evidence>
<proteinExistence type="inferred from homology"/>
<dbReference type="PANTHER" id="PTHR38781:SF1">
    <property type="entry name" value="ANTITOXIN DINJ-RELATED"/>
    <property type="match status" value="1"/>
</dbReference>
<dbReference type="Gene3D" id="1.10.1220.10">
    <property type="entry name" value="Met repressor-like"/>
    <property type="match status" value="1"/>
</dbReference>
<keyword evidence="4" id="KW-1185">Reference proteome</keyword>
<keyword evidence="2" id="KW-1277">Toxin-antitoxin system</keyword>
<dbReference type="PANTHER" id="PTHR38781">
    <property type="entry name" value="ANTITOXIN DINJ-RELATED"/>
    <property type="match status" value="1"/>
</dbReference>
<dbReference type="EMBL" id="JAHLQN010000001">
    <property type="protein sequence ID" value="MBU5628181.1"/>
    <property type="molecule type" value="Genomic_DNA"/>
</dbReference>
<comment type="caution">
    <text evidence="3">The sequence shown here is derived from an EMBL/GenBank/DDBJ whole genome shotgun (WGS) entry which is preliminary data.</text>
</comment>
<dbReference type="RefSeq" id="WP_178264776.1">
    <property type="nucleotide sequence ID" value="NZ_JAHLQN010000001.1"/>
</dbReference>
<dbReference type="NCBIfam" id="TIGR02384">
    <property type="entry name" value="RelB_DinJ"/>
    <property type="match status" value="1"/>
</dbReference>
<dbReference type="PIRSF" id="PIRSF003108">
    <property type="entry name" value="DinJ"/>
    <property type="match status" value="1"/>
</dbReference>
<dbReference type="InterPro" id="IPR013321">
    <property type="entry name" value="Arc_rbn_hlx_hlx"/>
</dbReference>
<evidence type="ECO:0000313" key="3">
    <source>
        <dbReference type="EMBL" id="MBU5628181.1"/>
    </source>
</evidence>
<protein>
    <submittedName>
        <fullName evidence="3">Type II toxin-antitoxin system RelB/DinJ family antitoxin</fullName>
    </submittedName>
</protein>
<dbReference type="InterPro" id="IPR007337">
    <property type="entry name" value="RelB/DinJ"/>
</dbReference>
<reference evidence="3 4" key="1">
    <citation type="submission" date="2021-06" db="EMBL/GenBank/DDBJ databases">
        <authorList>
            <person name="Sun Q."/>
            <person name="Li D."/>
        </authorList>
    </citation>
    <scope>NUCLEOTIDE SEQUENCE [LARGE SCALE GENOMIC DNA]</scope>
    <source>
        <strain evidence="3 4">MSJ-2</strain>
    </source>
</reference>
<evidence type="ECO:0000256" key="2">
    <source>
        <dbReference type="ARBA" id="ARBA00022649"/>
    </source>
</evidence>
<dbReference type="Proteomes" id="UP000787672">
    <property type="component" value="Unassembled WGS sequence"/>
</dbReference>
<gene>
    <name evidence="3" type="ORF">KQI82_14820</name>
</gene>
<sequence>MASTNINIRMDSDLKKQFEAFCADMGMTMTTAFNIFAKKAVREYRIPFEIGAEIPNDETKEAIREVQEMKADPTLGKSYTDVDAMMKDLLA</sequence>